<evidence type="ECO:0000256" key="7">
    <source>
        <dbReference type="PROSITE-ProRule" id="PRU00042"/>
    </source>
</evidence>
<dbReference type="PROSITE" id="PS00028">
    <property type="entry name" value="ZINC_FINGER_C2H2_1"/>
    <property type="match status" value="2"/>
</dbReference>
<feature type="region of interest" description="Disordered" evidence="8">
    <location>
        <begin position="233"/>
        <end position="274"/>
    </location>
</feature>
<evidence type="ECO:0000313" key="11">
    <source>
        <dbReference type="Proteomes" id="UP000224634"/>
    </source>
</evidence>
<evidence type="ECO:0000259" key="9">
    <source>
        <dbReference type="PROSITE" id="PS50157"/>
    </source>
</evidence>
<evidence type="ECO:0000256" key="5">
    <source>
        <dbReference type="ARBA" id="ARBA00022833"/>
    </source>
</evidence>
<dbReference type="InterPro" id="IPR013087">
    <property type="entry name" value="Znf_C2H2_type"/>
</dbReference>
<keyword evidence="3" id="KW-0677">Repeat</keyword>
<keyword evidence="2" id="KW-0479">Metal-binding</keyword>
<dbReference type="InterPro" id="IPR036236">
    <property type="entry name" value="Znf_C2H2_sf"/>
</dbReference>
<comment type="caution">
    <text evidence="10">The sequence shown here is derived from an EMBL/GenBank/DDBJ whole genome shotgun (WGS) entry which is preliminary data.</text>
</comment>
<name>A0A2B7XYH1_POLH7</name>
<evidence type="ECO:0000256" key="2">
    <source>
        <dbReference type="ARBA" id="ARBA00022723"/>
    </source>
</evidence>
<dbReference type="STRING" id="1447883.A0A2B7XYH1"/>
<evidence type="ECO:0000256" key="4">
    <source>
        <dbReference type="ARBA" id="ARBA00022771"/>
    </source>
</evidence>
<keyword evidence="5" id="KW-0862">Zinc</keyword>
<feature type="domain" description="C2H2-type" evidence="9">
    <location>
        <begin position="281"/>
        <end position="308"/>
    </location>
</feature>
<dbReference type="AlphaFoldDB" id="A0A2B7XYH1"/>
<dbReference type="SMART" id="SM00355">
    <property type="entry name" value="ZnF_C2H2"/>
    <property type="match status" value="3"/>
</dbReference>
<dbReference type="Gene3D" id="3.30.160.60">
    <property type="entry name" value="Classic Zinc Finger"/>
    <property type="match status" value="3"/>
</dbReference>
<dbReference type="EMBL" id="PDNA01000102">
    <property type="protein sequence ID" value="PGH13618.1"/>
    <property type="molecule type" value="Genomic_DNA"/>
</dbReference>
<dbReference type="SUPFAM" id="SSF57667">
    <property type="entry name" value="beta-beta-alpha zinc fingers"/>
    <property type="match status" value="2"/>
</dbReference>
<reference evidence="10 11" key="1">
    <citation type="submission" date="2017-10" db="EMBL/GenBank/DDBJ databases">
        <title>Comparative genomics in systemic dimorphic fungi from Ajellomycetaceae.</title>
        <authorList>
            <person name="Munoz J.F."/>
            <person name="Mcewen J.G."/>
            <person name="Clay O.K."/>
            <person name="Cuomo C.A."/>
        </authorList>
    </citation>
    <scope>NUCLEOTIDE SEQUENCE [LARGE SCALE GENOMIC DNA]</scope>
    <source>
        <strain evidence="10 11">UAMH7299</strain>
    </source>
</reference>
<sequence>MEFTPKSYTTSSPYPLMLRHTRTMNPVTYPTPPQSRAQNEIMSAHSPNVSGLGIMNCSIQSPTSQIAICAPAQSMLQSSQTWQHSINAYSNPSPNLGAFAPVPLYEDLDTITSSASSPYLLGVSQPHSATPIDFMSAPDQRRAGSALLHQQRFSPTYDNNLAYRSVPATRQQTRAKASLDKQWSEILKKEIEQAEQAIYEPQQAVACSMPEQLTRHAADMLLELDQNVGRLGTYNREPRAHPRSSQANTVATEGSSSTSVIRAGGTRKQPRRRTNQAVGKYVCEKCDKRFTRNSNCKSHMKTHDPNRKFPHKCTFEGCAKKFSRKTDLVRHVDSVHKKLRKFRCDQCPRAFTRQDTLRRHCEDGCRKQLQQTPLAAANAPVQNDQIEPYSSPLVEYRDTASSYRVPNEQHHPQQQQQQQQFHPFRQSFFDASANAFPHFP</sequence>
<dbReference type="OrthoDB" id="654211at2759"/>
<dbReference type="GO" id="GO:0008270">
    <property type="term" value="F:zinc ion binding"/>
    <property type="evidence" value="ECO:0007669"/>
    <property type="project" value="UniProtKB-KW"/>
</dbReference>
<dbReference type="InterPro" id="IPR050331">
    <property type="entry name" value="Zinc_finger"/>
</dbReference>
<dbReference type="PANTHER" id="PTHR16515:SF49">
    <property type="entry name" value="GASTRULA ZINC FINGER PROTEIN XLCGF49.1-LIKE-RELATED"/>
    <property type="match status" value="1"/>
</dbReference>
<gene>
    <name evidence="10" type="ORF">AJ80_06250</name>
</gene>
<feature type="domain" description="C2H2-type" evidence="9">
    <location>
        <begin position="311"/>
        <end position="341"/>
    </location>
</feature>
<dbReference type="Proteomes" id="UP000224634">
    <property type="component" value="Unassembled WGS sequence"/>
</dbReference>
<dbReference type="PROSITE" id="PS50157">
    <property type="entry name" value="ZINC_FINGER_C2H2_2"/>
    <property type="match status" value="3"/>
</dbReference>
<dbReference type="PANTHER" id="PTHR16515">
    <property type="entry name" value="PR DOMAIN ZINC FINGER PROTEIN"/>
    <property type="match status" value="1"/>
</dbReference>
<evidence type="ECO:0000256" key="3">
    <source>
        <dbReference type="ARBA" id="ARBA00022737"/>
    </source>
</evidence>
<keyword evidence="6" id="KW-0539">Nucleus</keyword>
<feature type="domain" description="C2H2-type" evidence="9">
    <location>
        <begin position="342"/>
        <end position="373"/>
    </location>
</feature>
<evidence type="ECO:0000313" key="10">
    <source>
        <dbReference type="EMBL" id="PGH13618.1"/>
    </source>
</evidence>
<accession>A0A2B7XYH1</accession>
<evidence type="ECO:0000256" key="8">
    <source>
        <dbReference type="SAM" id="MobiDB-lite"/>
    </source>
</evidence>
<proteinExistence type="predicted"/>
<dbReference type="Pfam" id="PF00096">
    <property type="entry name" value="zf-C2H2"/>
    <property type="match status" value="2"/>
</dbReference>
<keyword evidence="11" id="KW-1185">Reference proteome</keyword>
<evidence type="ECO:0000256" key="6">
    <source>
        <dbReference type="ARBA" id="ARBA00023242"/>
    </source>
</evidence>
<evidence type="ECO:0000256" key="1">
    <source>
        <dbReference type="ARBA" id="ARBA00004123"/>
    </source>
</evidence>
<feature type="compositionally biased region" description="Polar residues" evidence="8">
    <location>
        <begin position="243"/>
        <end position="260"/>
    </location>
</feature>
<keyword evidence="4 7" id="KW-0863">Zinc-finger</keyword>
<dbReference type="GO" id="GO:0005634">
    <property type="term" value="C:nucleus"/>
    <property type="evidence" value="ECO:0007669"/>
    <property type="project" value="UniProtKB-SubCell"/>
</dbReference>
<dbReference type="FunFam" id="3.30.160.60:FF:000110">
    <property type="entry name" value="Zinc finger protein-like"/>
    <property type="match status" value="1"/>
</dbReference>
<protein>
    <recommendedName>
        <fullName evidence="9">C2H2-type domain-containing protein</fullName>
    </recommendedName>
</protein>
<comment type="subcellular location">
    <subcellularLocation>
        <location evidence="1">Nucleus</location>
    </subcellularLocation>
</comment>
<organism evidence="10 11">
    <name type="scientific">Polytolypa hystricis (strain UAMH7299)</name>
    <dbReference type="NCBI Taxonomy" id="1447883"/>
    <lineage>
        <taxon>Eukaryota</taxon>
        <taxon>Fungi</taxon>
        <taxon>Dikarya</taxon>
        <taxon>Ascomycota</taxon>
        <taxon>Pezizomycotina</taxon>
        <taxon>Eurotiomycetes</taxon>
        <taxon>Eurotiomycetidae</taxon>
        <taxon>Onygenales</taxon>
        <taxon>Onygenales incertae sedis</taxon>
        <taxon>Polytolypa</taxon>
    </lineage>
</organism>
<dbReference type="GO" id="GO:0010468">
    <property type="term" value="P:regulation of gene expression"/>
    <property type="evidence" value="ECO:0007669"/>
    <property type="project" value="TreeGrafter"/>
</dbReference>